<reference evidence="2" key="1">
    <citation type="submission" date="2014-11" db="EMBL/GenBank/DDBJ databases">
        <authorList>
            <person name="Zhu J."/>
            <person name="Qi W."/>
            <person name="Song R."/>
        </authorList>
    </citation>
    <scope>NUCLEOTIDE SEQUENCE</scope>
</reference>
<name>A0A1B1TAH5_9ARCH</name>
<accession>A0A1B1TAH5</accession>
<keyword evidence="1" id="KW-0812">Transmembrane</keyword>
<organism evidence="2">
    <name type="scientific">uncultured Poseidoniia archaeon</name>
    <dbReference type="NCBI Taxonomy" id="1697135"/>
    <lineage>
        <taxon>Archaea</taxon>
        <taxon>Methanobacteriati</taxon>
        <taxon>Thermoplasmatota</taxon>
        <taxon>Candidatus Poseidoniia</taxon>
        <taxon>environmental samples</taxon>
    </lineage>
</organism>
<keyword evidence="1" id="KW-0472">Membrane</keyword>
<protein>
    <recommendedName>
        <fullName evidence="3">DUF1616 domain-containing protein</fullName>
    </recommendedName>
</protein>
<dbReference type="AlphaFoldDB" id="A0A1B1TAH5"/>
<reference evidence="2" key="2">
    <citation type="journal article" date="2015" name="ISME J.">
        <title>A new class of marine Euryarchaeota group II from the Mediterranean deep chlorophyll maximum.</title>
        <authorList>
            <person name="Martin-Cuadrado A.B."/>
            <person name="Garcia-Heredia I."/>
            <person name="Molto A.G."/>
            <person name="Lopez-Ubeda R."/>
            <person name="Kimes N."/>
            <person name="Lopez-Garcia P."/>
            <person name="Moreira D."/>
            <person name="Rodriguez-Valera F."/>
        </authorList>
    </citation>
    <scope>NUCLEOTIDE SEQUENCE</scope>
</reference>
<evidence type="ECO:0000256" key="1">
    <source>
        <dbReference type="SAM" id="Phobius"/>
    </source>
</evidence>
<keyword evidence="1" id="KW-1133">Transmembrane helix</keyword>
<proteinExistence type="predicted"/>
<dbReference type="EMBL" id="KP211817">
    <property type="protein sequence ID" value="ANV79263.1"/>
    <property type="molecule type" value="Genomic_DNA"/>
</dbReference>
<evidence type="ECO:0000313" key="2">
    <source>
        <dbReference type="EMBL" id="ANV79263.1"/>
    </source>
</evidence>
<feature type="transmembrane region" description="Helical" evidence="1">
    <location>
        <begin position="41"/>
        <end position="63"/>
    </location>
</feature>
<evidence type="ECO:0008006" key="3">
    <source>
        <dbReference type="Google" id="ProtNLM"/>
    </source>
</evidence>
<sequence length="186" mass="21117">MMGLLERLNNNVDDDSLESEIAHDILETLESTKELISPRRVIFASATVLSLLLVSVFTVVWIVPYDRVSVDVVYRQGTSGHIILAQLDNQGSREITDVTISIRFTDTNSIELGRTDHYIDSLAAHSFYAGDDLELIVGGASVWENYQIEILLEYSYYNGIVDERWIHQVGDWTMELFTDRAPITIF</sequence>